<keyword evidence="3" id="KW-1133">Transmembrane helix</keyword>
<reference evidence="5" key="1">
    <citation type="submission" date="2018-05" db="EMBL/GenBank/DDBJ databases">
        <authorList>
            <person name="Lanie J.A."/>
            <person name="Ng W.-L."/>
            <person name="Kazmierczak K.M."/>
            <person name="Andrzejewski T.M."/>
            <person name="Davidsen T.M."/>
            <person name="Wayne K.J."/>
            <person name="Tettelin H."/>
            <person name="Glass J.I."/>
            <person name="Rusch D."/>
            <person name="Podicherti R."/>
            <person name="Tsui H.-C.T."/>
            <person name="Winkler M.E."/>
        </authorList>
    </citation>
    <scope>NUCLEOTIDE SEQUENCE</scope>
</reference>
<gene>
    <name evidence="5" type="ORF">METZ01_LOCUS310172</name>
</gene>
<protein>
    <recommendedName>
        <fullName evidence="4">Phospholipid/glycerol acyltransferase domain-containing protein</fullName>
    </recommendedName>
</protein>
<evidence type="ECO:0000256" key="1">
    <source>
        <dbReference type="ARBA" id="ARBA00022679"/>
    </source>
</evidence>
<dbReference type="SUPFAM" id="SSF69593">
    <property type="entry name" value="Glycerol-3-phosphate (1)-acyltransferase"/>
    <property type="match status" value="1"/>
</dbReference>
<feature type="transmembrane region" description="Helical" evidence="3">
    <location>
        <begin position="18"/>
        <end position="37"/>
    </location>
</feature>
<evidence type="ECO:0000256" key="2">
    <source>
        <dbReference type="ARBA" id="ARBA00023315"/>
    </source>
</evidence>
<keyword evidence="3" id="KW-0812">Transmembrane</keyword>
<keyword evidence="3" id="KW-0472">Membrane</keyword>
<dbReference type="GO" id="GO:0006654">
    <property type="term" value="P:phosphatidic acid biosynthetic process"/>
    <property type="evidence" value="ECO:0007669"/>
    <property type="project" value="TreeGrafter"/>
</dbReference>
<dbReference type="SMART" id="SM00563">
    <property type="entry name" value="PlsC"/>
    <property type="match status" value="1"/>
</dbReference>
<dbReference type="PANTHER" id="PTHR10434:SF11">
    <property type="entry name" value="1-ACYL-SN-GLYCEROL-3-PHOSPHATE ACYLTRANSFERASE"/>
    <property type="match status" value="1"/>
</dbReference>
<keyword evidence="2" id="KW-0012">Acyltransferase</keyword>
<sequence>MSYLIAKLLQICHIVFGLYAWLIFIVLSLATTVLLAVTPYKPLRRMLTKGTSKLVFNLTGTRLDVTGIENIPNGASVIVANHSSYIDGVLLAAVLPARFSFVIKGEMAHVPLAHFLLQRIGAEFVNRKDTSQRTSDAWRLLQLARDGESLAFFPEGTFVTEPGLLSFHSGAFVAAVRGRLPVVPVVIHGTRQMLPANRLLPVPGRLAVIVKEPVYAHALDDPTPKLMQLSRISILESLDEPDLG</sequence>
<dbReference type="CDD" id="cd07989">
    <property type="entry name" value="LPLAT_AGPAT-like"/>
    <property type="match status" value="1"/>
</dbReference>
<organism evidence="5">
    <name type="scientific">marine metagenome</name>
    <dbReference type="NCBI Taxonomy" id="408172"/>
    <lineage>
        <taxon>unclassified sequences</taxon>
        <taxon>metagenomes</taxon>
        <taxon>ecological metagenomes</taxon>
    </lineage>
</organism>
<dbReference type="GO" id="GO:0003841">
    <property type="term" value="F:1-acylglycerol-3-phosphate O-acyltransferase activity"/>
    <property type="evidence" value="ECO:0007669"/>
    <property type="project" value="TreeGrafter"/>
</dbReference>
<evidence type="ECO:0000256" key="3">
    <source>
        <dbReference type="SAM" id="Phobius"/>
    </source>
</evidence>
<accession>A0A382N9V5</accession>
<feature type="domain" description="Phospholipid/glycerol acyltransferase" evidence="4">
    <location>
        <begin position="76"/>
        <end position="190"/>
    </location>
</feature>
<keyword evidence="1" id="KW-0808">Transferase</keyword>
<evidence type="ECO:0000259" key="4">
    <source>
        <dbReference type="SMART" id="SM00563"/>
    </source>
</evidence>
<proteinExistence type="predicted"/>
<dbReference type="PANTHER" id="PTHR10434">
    <property type="entry name" value="1-ACYL-SN-GLYCEROL-3-PHOSPHATE ACYLTRANSFERASE"/>
    <property type="match status" value="1"/>
</dbReference>
<dbReference type="EMBL" id="UINC01098637">
    <property type="protein sequence ID" value="SVC57318.1"/>
    <property type="molecule type" value="Genomic_DNA"/>
</dbReference>
<dbReference type="Pfam" id="PF01553">
    <property type="entry name" value="Acyltransferase"/>
    <property type="match status" value="1"/>
</dbReference>
<dbReference type="AlphaFoldDB" id="A0A382N9V5"/>
<dbReference type="InterPro" id="IPR002123">
    <property type="entry name" value="Plipid/glycerol_acylTrfase"/>
</dbReference>
<evidence type="ECO:0000313" key="5">
    <source>
        <dbReference type="EMBL" id="SVC57318.1"/>
    </source>
</evidence>
<name>A0A382N9V5_9ZZZZ</name>